<reference evidence="1" key="1">
    <citation type="submission" date="2024-04" db="EMBL/GenBank/DDBJ databases">
        <authorList>
            <consortium name="Molecular Ecology Group"/>
        </authorList>
    </citation>
    <scope>NUCLEOTIDE SEQUENCE</scope>
</reference>
<gene>
    <name evidence="1" type="ORF">LPLAT_LOCUS6062</name>
</gene>
<proteinExistence type="predicted"/>
<name>A0AAV2NKF6_9HYME</name>
<dbReference type="Proteomes" id="UP001497644">
    <property type="component" value="Chromosome 2"/>
</dbReference>
<protein>
    <submittedName>
        <fullName evidence="1">Uncharacterized protein</fullName>
    </submittedName>
</protein>
<dbReference type="EMBL" id="OZ034825">
    <property type="protein sequence ID" value="CAL1679962.1"/>
    <property type="molecule type" value="Genomic_DNA"/>
</dbReference>
<keyword evidence="2" id="KW-1185">Reference proteome</keyword>
<evidence type="ECO:0000313" key="2">
    <source>
        <dbReference type="Proteomes" id="UP001497644"/>
    </source>
</evidence>
<organism evidence="1 2">
    <name type="scientific">Lasius platythorax</name>
    <dbReference type="NCBI Taxonomy" id="488582"/>
    <lineage>
        <taxon>Eukaryota</taxon>
        <taxon>Metazoa</taxon>
        <taxon>Ecdysozoa</taxon>
        <taxon>Arthropoda</taxon>
        <taxon>Hexapoda</taxon>
        <taxon>Insecta</taxon>
        <taxon>Pterygota</taxon>
        <taxon>Neoptera</taxon>
        <taxon>Endopterygota</taxon>
        <taxon>Hymenoptera</taxon>
        <taxon>Apocrita</taxon>
        <taxon>Aculeata</taxon>
        <taxon>Formicoidea</taxon>
        <taxon>Formicidae</taxon>
        <taxon>Formicinae</taxon>
        <taxon>Lasius</taxon>
        <taxon>Lasius</taxon>
    </lineage>
</organism>
<dbReference type="AlphaFoldDB" id="A0AAV2NKF6"/>
<evidence type="ECO:0000313" key="1">
    <source>
        <dbReference type="EMBL" id="CAL1679962.1"/>
    </source>
</evidence>
<sequence>MAYINLEIGSFVKLTQAKEEAYLIHSDPPGNRSAIAYKYLVFREYTSIDKTQLRIGEHISRVIEERSPGRDLPRVII</sequence>
<accession>A0AAV2NKF6</accession>